<evidence type="ECO:0000256" key="11">
    <source>
        <dbReference type="SAM" id="MobiDB-lite"/>
    </source>
</evidence>
<keyword evidence="7" id="KW-0804">Transcription</keyword>
<evidence type="ECO:0000256" key="8">
    <source>
        <dbReference type="ARBA" id="ARBA00023242"/>
    </source>
</evidence>
<dbReference type="PANTHER" id="PTHR10015">
    <property type="entry name" value="HEAT SHOCK TRANSCRIPTION FACTOR"/>
    <property type="match status" value="1"/>
</dbReference>
<evidence type="ECO:0000256" key="5">
    <source>
        <dbReference type="ARBA" id="ARBA00023016"/>
    </source>
</evidence>
<dbReference type="GO" id="GO:0034605">
    <property type="term" value="P:cellular response to heat"/>
    <property type="evidence" value="ECO:0007669"/>
    <property type="project" value="TreeGrafter"/>
</dbReference>
<evidence type="ECO:0000256" key="1">
    <source>
        <dbReference type="ARBA" id="ARBA00004123"/>
    </source>
</evidence>
<dbReference type="InterPro" id="IPR000232">
    <property type="entry name" value="HSF_DNA-bd"/>
</dbReference>
<keyword evidence="14" id="KW-1185">Reference proteome</keyword>
<accession>A0AAN8ZNK7</accession>
<name>A0AAN8ZNK7_9MAGN</name>
<dbReference type="Gene3D" id="1.10.10.10">
    <property type="entry name" value="Winged helix-like DNA-binding domain superfamily/Winged helix DNA-binding domain"/>
    <property type="match status" value="1"/>
</dbReference>
<comment type="caution">
    <text evidence="13">The sequence shown here is derived from an EMBL/GenBank/DDBJ whole genome shotgun (WGS) entry which is preliminary data.</text>
</comment>
<dbReference type="GO" id="GO:0006357">
    <property type="term" value="P:regulation of transcription by RNA polymerase II"/>
    <property type="evidence" value="ECO:0007669"/>
    <property type="project" value="TreeGrafter"/>
</dbReference>
<keyword evidence="3" id="KW-0597">Phosphoprotein</keyword>
<evidence type="ECO:0000256" key="9">
    <source>
        <dbReference type="RuleBase" id="RU004020"/>
    </source>
</evidence>
<comment type="subunit">
    <text evidence="2">Homotrimer.</text>
</comment>
<feature type="region of interest" description="Disordered" evidence="11">
    <location>
        <begin position="1"/>
        <end position="27"/>
    </location>
</feature>
<dbReference type="PANTHER" id="PTHR10015:SF337">
    <property type="entry name" value="HEAT STRESS TRANSCRIPTION FACTOR A-3"/>
    <property type="match status" value="1"/>
</dbReference>
<proteinExistence type="inferred from homology"/>
<dbReference type="PROSITE" id="PS00434">
    <property type="entry name" value="HSF_DOMAIN"/>
    <property type="match status" value="1"/>
</dbReference>
<keyword evidence="8" id="KW-0539">Nucleus</keyword>
<evidence type="ECO:0000256" key="3">
    <source>
        <dbReference type="ARBA" id="ARBA00022553"/>
    </source>
</evidence>
<evidence type="ECO:0000256" key="6">
    <source>
        <dbReference type="ARBA" id="ARBA00023125"/>
    </source>
</evidence>
<dbReference type="SUPFAM" id="SSF46785">
    <property type="entry name" value="Winged helix' DNA-binding domain"/>
    <property type="match status" value="1"/>
</dbReference>
<keyword evidence="5 13" id="KW-0346">Stress response</keyword>
<evidence type="ECO:0000256" key="4">
    <source>
        <dbReference type="ARBA" id="ARBA00023015"/>
    </source>
</evidence>
<gene>
    <name evidence="13" type="ORF">RJ641_025084</name>
</gene>
<dbReference type="PRINTS" id="PR00056">
    <property type="entry name" value="HSFDOMAIN"/>
</dbReference>
<dbReference type="InterPro" id="IPR036390">
    <property type="entry name" value="WH_DNA-bd_sf"/>
</dbReference>
<keyword evidence="6 13" id="KW-0238">DNA-binding</keyword>
<dbReference type="Pfam" id="PF00447">
    <property type="entry name" value="HSF_DNA-bind"/>
    <property type="match status" value="1"/>
</dbReference>
<comment type="similarity">
    <text evidence="9">Belongs to the HSF family.</text>
</comment>
<feature type="domain" description="HSF-type DNA-binding" evidence="12">
    <location>
        <begin position="187"/>
        <end position="211"/>
    </location>
</feature>
<dbReference type="Proteomes" id="UP001370490">
    <property type="component" value="Unassembled WGS sequence"/>
</dbReference>
<dbReference type="GO" id="GO:0000978">
    <property type="term" value="F:RNA polymerase II cis-regulatory region sequence-specific DNA binding"/>
    <property type="evidence" value="ECO:0007669"/>
    <property type="project" value="TreeGrafter"/>
</dbReference>
<evidence type="ECO:0000313" key="13">
    <source>
        <dbReference type="EMBL" id="KAK6943982.1"/>
    </source>
</evidence>
<organism evidence="13 14">
    <name type="scientific">Dillenia turbinata</name>
    <dbReference type="NCBI Taxonomy" id="194707"/>
    <lineage>
        <taxon>Eukaryota</taxon>
        <taxon>Viridiplantae</taxon>
        <taxon>Streptophyta</taxon>
        <taxon>Embryophyta</taxon>
        <taxon>Tracheophyta</taxon>
        <taxon>Spermatophyta</taxon>
        <taxon>Magnoliopsida</taxon>
        <taxon>eudicotyledons</taxon>
        <taxon>Gunneridae</taxon>
        <taxon>Pentapetalae</taxon>
        <taxon>Dilleniales</taxon>
        <taxon>Dilleniaceae</taxon>
        <taxon>Dillenia</taxon>
    </lineage>
</organism>
<feature type="coiled-coil region" evidence="10">
    <location>
        <begin position="257"/>
        <end position="284"/>
    </location>
</feature>
<dbReference type="EMBL" id="JBAMMX010000003">
    <property type="protein sequence ID" value="KAK6943982.1"/>
    <property type="molecule type" value="Genomic_DNA"/>
</dbReference>
<comment type="subcellular location">
    <subcellularLocation>
        <location evidence="1">Nucleus</location>
    </subcellularLocation>
</comment>
<dbReference type="GO" id="GO:0005634">
    <property type="term" value="C:nucleus"/>
    <property type="evidence" value="ECO:0007669"/>
    <property type="project" value="UniProtKB-SubCell"/>
</dbReference>
<reference evidence="13 14" key="1">
    <citation type="submission" date="2023-12" db="EMBL/GenBank/DDBJ databases">
        <title>A high-quality genome assembly for Dillenia turbinata (Dilleniales).</title>
        <authorList>
            <person name="Chanderbali A."/>
        </authorList>
    </citation>
    <scope>NUCLEOTIDE SEQUENCE [LARGE SCALE GENOMIC DNA]</scope>
    <source>
        <strain evidence="13">LSX21</strain>
        <tissue evidence="13">Leaf</tissue>
    </source>
</reference>
<feature type="compositionally biased region" description="Low complexity" evidence="11">
    <location>
        <begin position="17"/>
        <end position="27"/>
    </location>
</feature>
<dbReference type="GO" id="GO:0003700">
    <property type="term" value="F:DNA-binding transcription factor activity"/>
    <property type="evidence" value="ECO:0007669"/>
    <property type="project" value="InterPro"/>
</dbReference>
<dbReference type="FunFam" id="1.10.10.10:FF:000037">
    <property type="entry name" value="Heat stress transcription factor B-4"/>
    <property type="match status" value="1"/>
</dbReference>
<dbReference type="SMART" id="SM00415">
    <property type="entry name" value="HSF"/>
    <property type="match status" value="1"/>
</dbReference>
<sequence>MSPDDLIPPTESPPTSQNPSMISSSSSHRNQFSNVWVSHVEPICTLPSPSPPFTTQFPSGSFLVDSKGNFMGFSEPSPSSLGIENFPFIKSEIFEFKASPDEKKASISIQKKMDEGLLASGSFGDEVENVGVVPRPLECLQGNPIPPFLSKTFDIVDDPSLDPIVSWSSSGESFVVWDPVDFARLVLPRNFKHNNFSSFVRQLNTYGFRKIDTDRWEFANEAFQQGKKLLLRSIQRRRSPQSLQIGSQVGPAREIGGSGVEAEIERLRQEKSLLMQEIVELQQQHHGTVHHMEVVNQRLKEAEERQTQTVSFLAKVLQNPDFLAHLRQQKEKKDIGSPRMKRKFVKHQTHETVASISQMDGQILQYRPESKNLSLGFEILENPPELEQFPDSLLEDTVGKLGLGVERIPFPMDDAGKDELETALEVMKTPKQVGEGSSFEIKDNKRKDVVSHQPGVATDYFVPCLDDSAREKTFSLSDLPAEKNDQMEKQEDILWGTGFDASGGTSASRYDIWGNLMTYETPQLEVTGGSPNIWVLDPLQSAGSSGVDEWPGAESPL</sequence>
<evidence type="ECO:0000313" key="14">
    <source>
        <dbReference type="Proteomes" id="UP001370490"/>
    </source>
</evidence>
<keyword evidence="10" id="KW-0175">Coiled coil</keyword>
<dbReference type="AlphaFoldDB" id="A0AAN8ZNK7"/>
<evidence type="ECO:0000256" key="2">
    <source>
        <dbReference type="ARBA" id="ARBA00011233"/>
    </source>
</evidence>
<protein>
    <submittedName>
        <fullName evidence="13">Heat shock factor (HSF)-type, DNA-binding</fullName>
    </submittedName>
</protein>
<evidence type="ECO:0000259" key="12">
    <source>
        <dbReference type="PROSITE" id="PS00434"/>
    </source>
</evidence>
<evidence type="ECO:0000256" key="7">
    <source>
        <dbReference type="ARBA" id="ARBA00023163"/>
    </source>
</evidence>
<keyword evidence="4" id="KW-0805">Transcription regulation</keyword>
<dbReference type="InterPro" id="IPR036388">
    <property type="entry name" value="WH-like_DNA-bd_sf"/>
</dbReference>
<evidence type="ECO:0000256" key="10">
    <source>
        <dbReference type="SAM" id="Coils"/>
    </source>
</evidence>